<reference evidence="3" key="1">
    <citation type="journal article" date="2019" name="Int. J. Syst. Evol. Microbiol.">
        <title>The Global Catalogue of Microorganisms (GCM) 10K type strain sequencing project: providing services to taxonomists for standard genome sequencing and annotation.</title>
        <authorList>
            <consortium name="The Broad Institute Genomics Platform"/>
            <consortium name="The Broad Institute Genome Sequencing Center for Infectious Disease"/>
            <person name="Wu L."/>
            <person name="Ma J."/>
        </authorList>
    </citation>
    <scope>NUCLEOTIDE SEQUENCE [LARGE SCALE GENOMIC DNA]</scope>
    <source>
        <strain evidence="3">CGMCC 4.7093</strain>
    </source>
</reference>
<feature type="transmembrane region" description="Helical" evidence="1">
    <location>
        <begin position="104"/>
        <end position="130"/>
    </location>
</feature>
<name>A0ABV9YJR2_9PSEU</name>
<accession>A0ABV9YJR2</accession>
<keyword evidence="3" id="KW-1185">Reference proteome</keyword>
<feature type="transmembrane region" description="Helical" evidence="1">
    <location>
        <begin position="12"/>
        <end position="35"/>
    </location>
</feature>
<comment type="caution">
    <text evidence="2">The sequence shown here is derived from an EMBL/GenBank/DDBJ whole genome shotgun (WGS) entry which is preliminary data.</text>
</comment>
<evidence type="ECO:0000313" key="2">
    <source>
        <dbReference type="EMBL" id="MFC5060716.1"/>
    </source>
</evidence>
<sequence length="164" mass="16531">MAMDDAGPWSDFAVAAAGAFAALAGLLFVAISINLRIIVESPRIPGRAAHALVLLSTPIVVSLAVLIPQGPGALGVELLVVAAVVGPALGWLSSPGHRPPHTPVVAWFAAVALPALVLSVSTLLAGIGVLTTSLGGLAWFPVAVVAGLLGGLFNAWVLLVEIMR</sequence>
<feature type="transmembrane region" description="Helical" evidence="1">
    <location>
        <begin position="47"/>
        <end position="67"/>
    </location>
</feature>
<keyword evidence="1" id="KW-0812">Transmembrane</keyword>
<gene>
    <name evidence="2" type="ORF">ACFPBZ_00720</name>
</gene>
<feature type="transmembrane region" description="Helical" evidence="1">
    <location>
        <begin position="136"/>
        <end position="159"/>
    </location>
</feature>
<evidence type="ECO:0000313" key="3">
    <source>
        <dbReference type="Proteomes" id="UP001595947"/>
    </source>
</evidence>
<evidence type="ECO:0000256" key="1">
    <source>
        <dbReference type="SAM" id="Phobius"/>
    </source>
</evidence>
<keyword evidence="1" id="KW-1133">Transmembrane helix</keyword>
<organism evidence="2 3">
    <name type="scientific">Actinomycetospora atypica</name>
    <dbReference type="NCBI Taxonomy" id="1290095"/>
    <lineage>
        <taxon>Bacteria</taxon>
        <taxon>Bacillati</taxon>
        <taxon>Actinomycetota</taxon>
        <taxon>Actinomycetes</taxon>
        <taxon>Pseudonocardiales</taxon>
        <taxon>Pseudonocardiaceae</taxon>
        <taxon>Actinomycetospora</taxon>
    </lineage>
</organism>
<evidence type="ECO:0008006" key="4">
    <source>
        <dbReference type="Google" id="ProtNLM"/>
    </source>
</evidence>
<dbReference type="EMBL" id="JBHSIV010000001">
    <property type="protein sequence ID" value="MFC5060716.1"/>
    <property type="molecule type" value="Genomic_DNA"/>
</dbReference>
<feature type="transmembrane region" description="Helical" evidence="1">
    <location>
        <begin position="73"/>
        <end position="92"/>
    </location>
</feature>
<proteinExistence type="predicted"/>
<dbReference type="RefSeq" id="WP_378034069.1">
    <property type="nucleotide sequence ID" value="NZ_JBHSIV010000001.1"/>
</dbReference>
<dbReference type="Proteomes" id="UP001595947">
    <property type="component" value="Unassembled WGS sequence"/>
</dbReference>
<keyword evidence="1" id="KW-0472">Membrane</keyword>
<protein>
    <recommendedName>
        <fullName evidence="4">Modulator of FtsH protease</fullName>
    </recommendedName>
</protein>